<accession>A0ABU9QZH4</accession>
<dbReference type="EMBL" id="JAZHGA010000006">
    <property type="protein sequence ID" value="MEM5340180.1"/>
    <property type="molecule type" value="Genomic_DNA"/>
</dbReference>
<dbReference type="Proteomes" id="UP001481677">
    <property type="component" value="Unassembled WGS sequence"/>
</dbReference>
<name>A0ABU9QZH4_9BURK</name>
<evidence type="ECO:0000313" key="2">
    <source>
        <dbReference type="Proteomes" id="UP001481677"/>
    </source>
</evidence>
<sequence>MKRSINWDLIETRESIRESAYDLASSRLCNGWQDVWRALRARYSLDQLAVIFENPLFRLDIDQRCYLARNPPTVARDVQRGPGAVGQRASSTVTCSNPGALVERNPRSERLARRMQTLLADGGECTAVELAERLGTSRNEVLIAAREMLSDGTLRIARYIASSRGGRGARVFVLTGAAAHRGHSAVAHSTWPKADPVVVHAFDAIVRCR</sequence>
<dbReference type="InterPro" id="IPR036390">
    <property type="entry name" value="WH_DNA-bd_sf"/>
</dbReference>
<proteinExistence type="predicted"/>
<protein>
    <recommendedName>
        <fullName evidence="3">MarR family transcriptional regulator</fullName>
    </recommendedName>
</protein>
<dbReference type="SUPFAM" id="SSF46785">
    <property type="entry name" value="Winged helix' DNA-binding domain"/>
    <property type="match status" value="1"/>
</dbReference>
<dbReference type="RefSeq" id="WP_342958770.1">
    <property type="nucleotide sequence ID" value="NZ_JAZHFZ010000009.1"/>
</dbReference>
<evidence type="ECO:0000313" key="1">
    <source>
        <dbReference type="EMBL" id="MEM5340180.1"/>
    </source>
</evidence>
<comment type="caution">
    <text evidence="1">The sequence shown here is derived from an EMBL/GenBank/DDBJ whole genome shotgun (WGS) entry which is preliminary data.</text>
</comment>
<gene>
    <name evidence="1" type="ORF">V4C56_11125</name>
</gene>
<evidence type="ECO:0008006" key="3">
    <source>
        <dbReference type="Google" id="ProtNLM"/>
    </source>
</evidence>
<keyword evidence="2" id="KW-1185">Reference proteome</keyword>
<reference evidence="1 2" key="1">
    <citation type="submission" date="2024-01" db="EMBL/GenBank/DDBJ databases">
        <title>The diversity of rhizobia nodulating Mimosa spp. in eleven states of Brazil covering several biomes is determined by host plant, location, and edaphic factors.</title>
        <authorList>
            <person name="Rouws L."/>
            <person name="Barauna A."/>
            <person name="Beukes C."/>
            <person name="De Faria S.M."/>
            <person name="Gross E."/>
            <person name="Dos Reis Junior F.B."/>
            <person name="Simon M."/>
            <person name="Maluk M."/>
            <person name="Odee D.W."/>
            <person name="Kenicer G."/>
            <person name="Young J.P.W."/>
            <person name="Reis V.M."/>
            <person name="Zilli J."/>
            <person name="James E.K."/>
        </authorList>
    </citation>
    <scope>NUCLEOTIDE SEQUENCE [LARGE SCALE GENOMIC DNA]</scope>
    <source>
        <strain evidence="1 2">JPY530</strain>
    </source>
</reference>
<organism evidence="1 2">
    <name type="scientific">Paraburkholderia azotifigens</name>
    <dbReference type="NCBI Taxonomy" id="2057004"/>
    <lineage>
        <taxon>Bacteria</taxon>
        <taxon>Pseudomonadati</taxon>
        <taxon>Pseudomonadota</taxon>
        <taxon>Betaproteobacteria</taxon>
        <taxon>Burkholderiales</taxon>
        <taxon>Burkholderiaceae</taxon>
        <taxon>Paraburkholderia</taxon>
    </lineage>
</organism>